<dbReference type="AlphaFoldDB" id="A0A543K7S0"/>
<accession>A0A543K7S0</accession>
<dbReference type="Pfam" id="PF00480">
    <property type="entry name" value="ROK"/>
    <property type="match status" value="1"/>
</dbReference>
<dbReference type="InterPro" id="IPR043129">
    <property type="entry name" value="ATPase_NBD"/>
</dbReference>
<evidence type="ECO:0000313" key="3">
    <source>
        <dbReference type="Proteomes" id="UP000315133"/>
    </source>
</evidence>
<dbReference type="EMBL" id="VFPU01000002">
    <property type="protein sequence ID" value="TQM91110.1"/>
    <property type="molecule type" value="Genomic_DNA"/>
</dbReference>
<keyword evidence="3" id="KW-1185">Reference proteome</keyword>
<proteinExistence type="inferred from homology"/>
<dbReference type="Gene3D" id="3.30.420.40">
    <property type="match status" value="2"/>
</dbReference>
<sequence>MTRTLAVDIGGTKIAAAVVADDATGPEVEHLRTAPTPAGEGAEAVVRTVLELARTVLAAAGAPAVRVGVSSAGTIDPATGRVTHATDTLRGWAGMPLADRLAEGLGAPVAVLNDVHAHGLGEALLGEARGAPSALVVAVGTGIGGCHVLEGRPVLGAHGVAGHVGHVPVPEADGLVCSCGRSGHLEAIASGYGVEAEFARSTGRRLSGREIAALAAEGPTSTQDGDLVAIAGEVLTLAGRATGRVVGGLLNVLDPDVVVVGGGLSAAGAPWRTALLAGVAEQAMDPAQGTPVRFSDLGVSAALHGAAAHARSHLLP</sequence>
<dbReference type="PANTHER" id="PTHR18964">
    <property type="entry name" value="ROK (REPRESSOR, ORF, KINASE) FAMILY"/>
    <property type="match status" value="1"/>
</dbReference>
<dbReference type="Proteomes" id="UP000315133">
    <property type="component" value="Unassembled WGS sequence"/>
</dbReference>
<dbReference type="RefSeq" id="WP_141820513.1">
    <property type="nucleotide sequence ID" value="NZ_BAAAIL010000001.1"/>
</dbReference>
<evidence type="ECO:0000256" key="1">
    <source>
        <dbReference type="ARBA" id="ARBA00006479"/>
    </source>
</evidence>
<name>A0A543K7S0_9MICO</name>
<dbReference type="GO" id="GO:0016301">
    <property type="term" value="F:kinase activity"/>
    <property type="evidence" value="ECO:0007669"/>
    <property type="project" value="UniProtKB-KW"/>
</dbReference>
<dbReference type="SUPFAM" id="SSF53067">
    <property type="entry name" value="Actin-like ATPase domain"/>
    <property type="match status" value="1"/>
</dbReference>
<organism evidence="2 3">
    <name type="scientific">Ornithinimicrobium humiphilum</name>
    <dbReference type="NCBI Taxonomy" id="125288"/>
    <lineage>
        <taxon>Bacteria</taxon>
        <taxon>Bacillati</taxon>
        <taxon>Actinomycetota</taxon>
        <taxon>Actinomycetes</taxon>
        <taxon>Micrococcales</taxon>
        <taxon>Ornithinimicrobiaceae</taxon>
        <taxon>Ornithinimicrobium</taxon>
    </lineage>
</organism>
<dbReference type="PANTHER" id="PTHR18964:SF169">
    <property type="entry name" value="N-ACETYLMANNOSAMINE KINASE"/>
    <property type="match status" value="1"/>
</dbReference>
<dbReference type="OrthoDB" id="8772678at2"/>
<gene>
    <name evidence="2" type="ORF">FB476_2836</name>
</gene>
<reference evidence="2 3" key="1">
    <citation type="submission" date="2019-06" db="EMBL/GenBank/DDBJ databases">
        <title>Sequencing the genomes of 1000 actinobacteria strains.</title>
        <authorList>
            <person name="Klenk H.-P."/>
        </authorList>
    </citation>
    <scope>NUCLEOTIDE SEQUENCE [LARGE SCALE GENOMIC DNA]</scope>
    <source>
        <strain evidence="2 3">DSM 12362</strain>
    </source>
</reference>
<evidence type="ECO:0000313" key="2">
    <source>
        <dbReference type="EMBL" id="TQM91110.1"/>
    </source>
</evidence>
<comment type="caution">
    <text evidence="2">The sequence shown here is derived from an EMBL/GenBank/DDBJ whole genome shotgun (WGS) entry which is preliminary data.</text>
</comment>
<protein>
    <submittedName>
        <fullName evidence="2">Glucokinase</fullName>
    </submittedName>
</protein>
<comment type="similarity">
    <text evidence="1">Belongs to the ROK (NagC/XylR) family.</text>
</comment>
<dbReference type="InterPro" id="IPR000600">
    <property type="entry name" value="ROK"/>
</dbReference>
<keyword evidence="2" id="KW-0808">Transferase</keyword>
<keyword evidence="2" id="KW-0418">Kinase</keyword>